<keyword evidence="2" id="KW-0808">Transferase</keyword>
<gene>
    <name evidence="6" type="ORF">CXG81DRAFT_29278</name>
</gene>
<evidence type="ECO:0000256" key="1">
    <source>
        <dbReference type="ARBA" id="ARBA00005232"/>
    </source>
</evidence>
<dbReference type="PANTHER" id="PTHR22589:SF107">
    <property type="entry name" value="CHOLINE_CARNITINE ACYLTRANSFERASE DOMAIN-CONTAINING PROTEIN"/>
    <property type="match status" value="1"/>
</dbReference>
<dbReference type="Gene3D" id="3.30.559.70">
    <property type="entry name" value="Choline/Carnitine o-acyltransferase, domain 2"/>
    <property type="match status" value="1"/>
</dbReference>
<dbReference type="Pfam" id="PF00755">
    <property type="entry name" value="Carn_acyltransf"/>
    <property type="match status" value="1"/>
</dbReference>
<evidence type="ECO:0000256" key="2">
    <source>
        <dbReference type="ARBA" id="ARBA00022679"/>
    </source>
</evidence>
<proteinExistence type="inferred from homology"/>
<keyword evidence="7" id="KW-1185">Reference proteome</keyword>
<feature type="active site" description="Proton acceptor" evidence="4">
    <location>
        <position position="325"/>
    </location>
</feature>
<dbReference type="InterPro" id="IPR000542">
    <property type="entry name" value="Carn_acyl_trans"/>
</dbReference>
<evidence type="ECO:0000313" key="6">
    <source>
        <dbReference type="EMBL" id="RKP03435.1"/>
    </source>
</evidence>
<dbReference type="SUPFAM" id="SSF52777">
    <property type="entry name" value="CoA-dependent acyltransferases"/>
    <property type="match status" value="2"/>
</dbReference>
<name>A0A4P9XDA0_9FUNG</name>
<dbReference type="Gene3D" id="3.30.559.10">
    <property type="entry name" value="Chloramphenicol acetyltransferase-like domain"/>
    <property type="match status" value="1"/>
</dbReference>
<dbReference type="PANTHER" id="PTHR22589">
    <property type="entry name" value="CARNITINE O-ACYLTRANSFERASE"/>
    <property type="match status" value="1"/>
</dbReference>
<dbReference type="EMBL" id="ML014123">
    <property type="protein sequence ID" value="RKP03435.1"/>
    <property type="molecule type" value="Genomic_DNA"/>
</dbReference>
<evidence type="ECO:0000256" key="4">
    <source>
        <dbReference type="PIRSR" id="PIRSR600542-1"/>
    </source>
</evidence>
<protein>
    <recommendedName>
        <fullName evidence="5">Choline/carnitine acyltransferase domain-containing protein</fullName>
    </recommendedName>
</protein>
<keyword evidence="3" id="KW-0012">Acyltransferase</keyword>
<evidence type="ECO:0000256" key="3">
    <source>
        <dbReference type="ARBA" id="ARBA00023315"/>
    </source>
</evidence>
<accession>A0A4P9XDA0</accession>
<organism evidence="6 7">
    <name type="scientific">Caulochytrium protostelioides</name>
    <dbReference type="NCBI Taxonomy" id="1555241"/>
    <lineage>
        <taxon>Eukaryota</taxon>
        <taxon>Fungi</taxon>
        <taxon>Fungi incertae sedis</taxon>
        <taxon>Chytridiomycota</taxon>
        <taxon>Chytridiomycota incertae sedis</taxon>
        <taxon>Chytridiomycetes</taxon>
        <taxon>Caulochytriales</taxon>
        <taxon>Caulochytriaceae</taxon>
        <taxon>Caulochytrium</taxon>
    </lineage>
</organism>
<evidence type="ECO:0000259" key="5">
    <source>
        <dbReference type="Pfam" id="PF00755"/>
    </source>
</evidence>
<dbReference type="GO" id="GO:0016746">
    <property type="term" value="F:acyltransferase activity"/>
    <property type="evidence" value="ECO:0007669"/>
    <property type="project" value="UniProtKB-KW"/>
</dbReference>
<dbReference type="InterPro" id="IPR042231">
    <property type="entry name" value="Cho/carn_acyl_trans_2"/>
</dbReference>
<comment type="similarity">
    <text evidence="1">Belongs to the carnitine/choline acetyltransferase family.</text>
</comment>
<dbReference type="STRING" id="1555241.A0A4P9XDA0"/>
<dbReference type="AlphaFoldDB" id="A0A4P9XDA0"/>
<sequence length="633" mass="69195">MPSTFEHEHALQRLPVPPLAQTVAVFLKSVQPLQSPEAHARTAALAAAFLANEGPELQRRLEAHDAAQPYSWLEAWWLRDAYLTWREGLMINSNWYMLLQDAARLPPLPIRREPQSAGYSRAQVHRATMVAVGLLKFHEQLCAGTVPPETTAAGQPLDMDQYRHLFGVCRVPKPGCDELVESFPSPSKHILLMAESQMAVIQVYTDVGQRVSVLHLYNQLCDALDMFAAAPTQQPPVSIFTGLHRDTWSSIYQEIIDASPAHADNMHAIQHALFAICLDANSQTLLQNYFATNTFHGPHGYNRWFDLGLSLVASTDGHVGINGEHSPCDALVPVLMVEQVMAAQPETDKDVVEQLPASAFPSPRPLLWNLPGPRFADHFAAADRAAAQAVLNSDVHVLRTNAIGSTFIKRQARCSPDAFVQMALQATFFRLHDELTPVYETASTRLFRHGRTETTRSLSNASAAFVRALTAAHRGGGRDQIAAERAALAPLLTTACHQHHVYSVQASKGLGCDRHLLGLKHCVAAGEPMPAFLADPIQQRSTHWRLSTSGLAPVRHIQGTGFGAVVPDGYGMNYIILPTYLRIGIESKRACEATDSARFAQTLTDVLGDMKALFPQPSTSAAAPAAGSKTSKI</sequence>
<dbReference type="InterPro" id="IPR023213">
    <property type="entry name" value="CAT-like_dom_sf"/>
</dbReference>
<dbReference type="InterPro" id="IPR039551">
    <property type="entry name" value="Cho/carn_acyl_trans"/>
</dbReference>
<dbReference type="OrthoDB" id="240216at2759"/>
<dbReference type="Proteomes" id="UP000274922">
    <property type="component" value="Unassembled WGS sequence"/>
</dbReference>
<feature type="domain" description="Choline/carnitine acyltransferase" evidence="5">
    <location>
        <begin position="14"/>
        <end position="604"/>
    </location>
</feature>
<evidence type="ECO:0000313" key="7">
    <source>
        <dbReference type="Proteomes" id="UP000274922"/>
    </source>
</evidence>
<reference evidence="7" key="1">
    <citation type="journal article" date="2018" name="Nat. Microbiol.">
        <title>Leveraging single-cell genomics to expand the fungal tree of life.</title>
        <authorList>
            <person name="Ahrendt S.R."/>
            <person name="Quandt C.A."/>
            <person name="Ciobanu D."/>
            <person name="Clum A."/>
            <person name="Salamov A."/>
            <person name="Andreopoulos B."/>
            <person name="Cheng J.F."/>
            <person name="Woyke T."/>
            <person name="Pelin A."/>
            <person name="Henrissat B."/>
            <person name="Reynolds N.K."/>
            <person name="Benny G.L."/>
            <person name="Smith M.E."/>
            <person name="James T.Y."/>
            <person name="Grigoriev I.V."/>
        </authorList>
    </citation>
    <scope>NUCLEOTIDE SEQUENCE [LARGE SCALE GENOMIC DNA]</scope>
    <source>
        <strain evidence="7">ATCC 52028</strain>
    </source>
</reference>